<proteinExistence type="predicted"/>
<reference evidence="2" key="1">
    <citation type="submission" date="2020-07" db="EMBL/GenBank/DDBJ databases">
        <title>The High-quality genome of the commercially important snow crab, Chionoecetes opilio.</title>
        <authorList>
            <person name="Jeong J.-H."/>
            <person name="Ryu S."/>
        </authorList>
    </citation>
    <scope>NUCLEOTIDE SEQUENCE</scope>
    <source>
        <strain evidence="2">MADBK_172401_WGS</strain>
        <tissue evidence="2">Digestive gland</tissue>
    </source>
</reference>
<evidence type="ECO:0000313" key="2">
    <source>
        <dbReference type="EMBL" id="KAG0713708.1"/>
    </source>
</evidence>
<dbReference type="EMBL" id="JACEEZ010021193">
    <property type="protein sequence ID" value="KAG0713708.1"/>
    <property type="molecule type" value="Genomic_DNA"/>
</dbReference>
<evidence type="ECO:0000313" key="3">
    <source>
        <dbReference type="Proteomes" id="UP000770661"/>
    </source>
</evidence>
<gene>
    <name evidence="2" type="ORF">GWK47_015622</name>
</gene>
<comment type="caution">
    <text evidence="2">The sequence shown here is derived from an EMBL/GenBank/DDBJ whole genome shotgun (WGS) entry which is preliminary data.</text>
</comment>
<accession>A0A8J4XSC6</accession>
<sequence>MRSQTQKHVRPGSCSTRSKHLAPPRVRTVVSKQKVMIFPRRPLRHLLQDQCATFLHRIRVCRAPKKESASLPLWGGRRCGPPYAPRAEEFSLQCRTNLSGISWVSQFHDLLGGFFLPAFVLVDRSSKNRPYSQCPFQKFDGMRTFYVSFRTDKIPRPQIEMRV</sequence>
<organism evidence="2 3">
    <name type="scientific">Chionoecetes opilio</name>
    <name type="common">Atlantic snow crab</name>
    <name type="synonym">Cancer opilio</name>
    <dbReference type="NCBI Taxonomy" id="41210"/>
    <lineage>
        <taxon>Eukaryota</taxon>
        <taxon>Metazoa</taxon>
        <taxon>Ecdysozoa</taxon>
        <taxon>Arthropoda</taxon>
        <taxon>Crustacea</taxon>
        <taxon>Multicrustacea</taxon>
        <taxon>Malacostraca</taxon>
        <taxon>Eumalacostraca</taxon>
        <taxon>Eucarida</taxon>
        <taxon>Decapoda</taxon>
        <taxon>Pleocyemata</taxon>
        <taxon>Brachyura</taxon>
        <taxon>Eubrachyura</taxon>
        <taxon>Majoidea</taxon>
        <taxon>Majidae</taxon>
        <taxon>Chionoecetes</taxon>
    </lineage>
</organism>
<name>A0A8J4XSC6_CHIOP</name>
<dbReference type="Proteomes" id="UP000770661">
    <property type="component" value="Unassembled WGS sequence"/>
</dbReference>
<protein>
    <submittedName>
        <fullName evidence="2">Uncharacterized protein</fullName>
    </submittedName>
</protein>
<keyword evidence="3" id="KW-1185">Reference proteome</keyword>
<feature type="compositionally biased region" description="Basic residues" evidence="1">
    <location>
        <begin position="1"/>
        <end position="10"/>
    </location>
</feature>
<dbReference type="AlphaFoldDB" id="A0A8J4XSC6"/>
<evidence type="ECO:0000256" key="1">
    <source>
        <dbReference type="SAM" id="MobiDB-lite"/>
    </source>
</evidence>
<feature type="region of interest" description="Disordered" evidence="1">
    <location>
        <begin position="1"/>
        <end position="20"/>
    </location>
</feature>